<dbReference type="AlphaFoldDB" id="A0A7Y9YE96"/>
<organism evidence="2 3">
    <name type="scientific">Nocardioides marinus</name>
    <dbReference type="NCBI Taxonomy" id="374514"/>
    <lineage>
        <taxon>Bacteria</taxon>
        <taxon>Bacillati</taxon>
        <taxon>Actinomycetota</taxon>
        <taxon>Actinomycetes</taxon>
        <taxon>Propionibacteriales</taxon>
        <taxon>Nocardioidaceae</taxon>
        <taxon>Nocardioides</taxon>
    </lineage>
</organism>
<protein>
    <submittedName>
        <fullName evidence="2">Uncharacterized protein</fullName>
    </submittedName>
</protein>
<sequence>MSGDTCAHASHASHAHASYASHAHASYASHAHAHGGPRSPDG</sequence>
<name>A0A7Y9YE96_9ACTN</name>
<feature type="compositionally biased region" description="Low complexity" evidence="1">
    <location>
        <begin position="7"/>
        <end position="30"/>
    </location>
</feature>
<feature type="region of interest" description="Disordered" evidence="1">
    <location>
        <begin position="1"/>
        <end position="42"/>
    </location>
</feature>
<dbReference type="EMBL" id="JACBZI010000001">
    <property type="protein sequence ID" value="NYI09484.1"/>
    <property type="molecule type" value="Genomic_DNA"/>
</dbReference>
<keyword evidence="3" id="KW-1185">Reference proteome</keyword>
<dbReference type="RefSeq" id="WP_281364769.1">
    <property type="nucleotide sequence ID" value="NZ_BAAAPP010000012.1"/>
</dbReference>
<evidence type="ECO:0000313" key="2">
    <source>
        <dbReference type="EMBL" id="NYI09484.1"/>
    </source>
</evidence>
<accession>A0A7Y9YE96</accession>
<evidence type="ECO:0000313" key="3">
    <source>
        <dbReference type="Proteomes" id="UP000537326"/>
    </source>
</evidence>
<comment type="caution">
    <text evidence="2">The sequence shown here is derived from an EMBL/GenBank/DDBJ whole genome shotgun (WGS) entry which is preliminary data.</text>
</comment>
<dbReference type="Proteomes" id="UP000537326">
    <property type="component" value="Unassembled WGS sequence"/>
</dbReference>
<evidence type="ECO:0000256" key="1">
    <source>
        <dbReference type="SAM" id="MobiDB-lite"/>
    </source>
</evidence>
<proteinExistence type="predicted"/>
<gene>
    <name evidence="2" type="ORF">BKA05_000999</name>
</gene>
<reference evidence="2 3" key="1">
    <citation type="submission" date="2020-07" db="EMBL/GenBank/DDBJ databases">
        <title>Sequencing the genomes of 1000 actinobacteria strains.</title>
        <authorList>
            <person name="Klenk H.-P."/>
        </authorList>
    </citation>
    <scope>NUCLEOTIDE SEQUENCE [LARGE SCALE GENOMIC DNA]</scope>
    <source>
        <strain evidence="2 3">DSM 18248</strain>
    </source>
</reference>